<dbReference type="Pfam" id="PF22886">
    <property type="entry name" value="DUF7021"/>
    <property type="match status" value="1"/>
</dbReference>
<comment type="caution">
    <text evidence="3">The sequence shown here is derived from an EMBL/GenBank/DDBJ whole genome shotgun (WGS) entry which is preliminary data.</text>
</comment>
<sequence length="288" mass="31833">MPNKNQCDSTKSMADIVKEAAIKKAKLEQEFATLPETIIYGVVGANGPSAGNSPPHQEWSLIFSLIAWKEAGGKINPSRLIVSKQLANGELQAIQDRVKKESLVQLKVKLSRVSPFGDARAQLLSILNPPNDTELKAVLEQYKSPVEITHPEFGLLTFNRSLNWFEGSINWMGQPVRVSISVDEENASIASSIKTLEALYRHASDWSKKITDYAVAELLDLKNESWRTEDQEEVTASAFAQAMQLESITVDSDGEFEFWHHDGDLFWGHSILITGSLAEGPLDADIPG</sequence>
<proteinExistence type="predicted"/>
<name>A0ABW8PZS7_9GAMM</name>
<dbReference type="Proteomes" id="UP001621714">
    <property type="component" value="Unassembled WGS sequence"/>
</dbReference>
<gene>
    <name evidence="3" type="ORF">V6U78_12125</name>
</gene>
<reference evidence="3 4" key="1">
    <citation type="submission" date="2024-02" db="EMBL/GenBank/DDBJ databases">
        <title>Marinospirillum sp. MEB 164 isolated from Lonar lake sediment.</title>
        <authorList>
            <person name="Joshi A."/>
            <person name="Thite S."/>
        </authorList>
    </citation>
    <scope>NUCLEOTIDE SEQUENCE [LARGE SCALE GENOMIC DNA]</scope>
    <source>
        <strain evidence="3 4">MEB164</strain>
    </source>
</reference>
<evidence type="ECO:0000259" key="1">
    <source>
        <dbReference type="Pfam" id="PF10020"/>
    </source>
</evidence>
<dbReference type="EMBL" id="JBANFI010000009">
    <property type="protein sequence ID" value="MFK7161782.1"/>
    <property type="molecule type" value="Genomic_DNA"/>
</dbReference>
<evidence type="ECO:0000259" key="2">
    <source>
        <dbReference type="Pfam" id="PF22886"/>
    </source>
</evidence>
<accession>A0ABW8PZS7</accession>
<dbReference type="RefSeq" id="WP_405341279.1">
    <property type="nucleotide sequence ID" value="NZ_JBANFI010000009.1"/>
</dbReference>
<feature type="domain" description="DUF2262" evidence="1">
    <location>
        <begin position="151"/>
        <end position="286"/>
    </location>
</feature>
<dbReference type="InterPro" id="IPR054286">
    <property type="entry name" value="DUF7021"/>
</dbReference>
<dbReference type="InterPro" id="IPR019260">
    <property type="entry name" value="DUF2262"/>
</dbReference>
<evidence type="ECO:0000313" key="3">
    <source>
        <dbReference type="EMBL" id="MFK7161782.1"/>
    </source>
</evidence>
<dbReference type="Pfam" id="PF10020">
    <property type="entry name" value="DUF2262"/>
    <property type="match status" value="1"/>
</dbReference>
<keyword evidence="4" id="KW-1185">Reference proteome</keyword>
<organism evidence="3 4">
    <name type="scientific">Marinospirillum alkalitolerans</name>
    <dbReference type="NCBI Taxonomy" id="3123374"/>
    <lineage>
        <taxon>Bacteria</taxon>
        <taxon>Pseudomonadati</taxon>
        <taxon>Pseudomonadota</taxon>
        <taxon>Gammaproteobacteria</taxon>
        <taxon>Oceanospirillales</taxon>
        <taxon>Oceanospirillaceae</taxon>
        <taxon>Marinospirillum</taxon>
    </lineage>
</organism>
<protein>
    <submittedName>
        <fullName evidence="3">DUF2262 domain-containing protein</fullName>
    </submittedName>
</protein>
<feature type="domain" description="DUF7021" evidence="2">
    <location>
        <begin position="24"/>
        <end position="142"/>
    </location>
</feature>
<evidence type="ECO:0000313" key="4">
    <source>
        <dbReference type="Proteomes" id="UP001621714"/>
    </source>
</evidence>